<dbReference type="FunFam" id="1.10.10.10:FF:000214">
    <property type="entry name" value="Methylated-DNA--protein-cysteine methyltransferase"/>
    <property type="match status" value="1"/>
</dbReference>
<dbReference type="EC" id="2.1.1.63" evidence="9"/>
<evidence type="ECO:0000256" key="4">
    <source>
        <dbReference type="ARBA" id="ARBA00022603"/>
    </source>
</evidence>
<dbReference type="InterPro" id="IPR001497">
    <property type="entry name" value="MethylDNA_cys_MeTrfase_AS"/>
</dbReference>
<dbReference type="CDD" id="cd06445">
    <property type="entry name" value="ATase"/>
    <property type="match status" value="1"/>
</dbReference>
<dbReference type="HAMAP" id="MF_00772">
    <property type="entry name" value="OGT"/>
    <property type="match status" value="1"/>
</dbReference>
<accession>A0A7Z0K915</accession>
<evidence type="ECO:0000256" key="7">
    <source>
        <dbReference type="ARBA" id="ARBA00023204"/>
    </source>
</evidence>
<dbReference type="InterPro" id="IPR014048">
    <property type="entry name" value="MethylDNA_cys_MeTrfase_DNA-bd"/>
</dbReference>
<dbReference type="NCBIfam" id="TIGR00589">
    <property type="entry name" value="ogt"/>
    <property type="match status" value="1"/>
</dbReference>
<keyword evidence="7 9" id="KW-0234">DNA repair</keyword>
<dbReference type="SUPFAM" id="SSF46767">
    <property type="entry name" value="Methylated DNA-protein cysteine methyltransferase, C-terminal domain"/>
    <property type="match status" value="1"/>
</dbReference>
<dbReference type="Pfam" id="PF02870">
    <property type="entry name" value="Methyltransf_1N"/>
    <property type="match status" value="1"/>
</dbReference>
<feature type="domain" description="Methylated-DNA-[protein]-cysteine S-methyltransferase DNA binding" evidence="11">
    <location>
        <begin position="95"/>
        <end position="174"/>
    </location>
</feature>
<evidence type="ECO:0000313" key="14">
    <source>
        <dbReference type="Proteomes" id="UP000535437"/>
    </source>
</evidence>
<gene>
    <name evidence="13" type="ORF">HNR09_001685</name>
</gene>
<evidence type="ECO:0000256" key="2">
    <source>
        <dbReference type="ARBA" id="ARBA00008711"/>
    </source>
</evidence>
<dbReference type="RefSeq" id="WP_179541640.1">
    <property type="nucleotide sequence ID" value="NZ_BAAALL010000002.1"/>
</dbReference>
<dbReference type="Pfam" id="PF01035">
    <property type="entry name" value="DNA_binding_1"/>
    <property type="match status" value="1"/>
</dbReference>
<evidence type="ECO:0000256" key="1">
    <source>
        <dbReference type="ARBA" id="ARBA00001286"/>
    </source>
</evidence>
<dbReference type="GO" id="GO:0003908">
    <property type="term" value="F:methylated-DNA-[protein]-cysteine S-methyltransferase activity"/>
    <property type="evidence" value="ECO:0007669"/>
    <property type="project" value="UniProtKB-UniRule"/>
</dbReference>
<evidence type="ECO:0000256" key="10">
    <source>
        <dbReference type="SAM" id="MobiDB-lite"/>
    </source>
</evidence>
<dbReference type="EMBL" id="JACCFY010000001">
    <property type="protein sequence ID" value="NYJ78274.1"/>
    <property type="molecule type" value="Genomic_DNA"/>
</dbReference>
<feature type="domain" description="Methylguanine DNA methyltransferase ribonuclease-like" evidence="12">
    <location>
        <begin position="19"/>
        <end position="90"/>
    </location>
</feature>
<proteinExistence type="inferred from homology"/>
<dbReference type="InterPro" id="IPR008332">
    <property type="entry name" value="MethylG_MeTrfase_N"/>
</dbReference>
<dbReference type="PROSITE" id="PS00374">
    <property type="entry name" value="MGMT"/>
    <property type="match status" value="1"/>
</dbReference>
<comment type="subcellular location">
    <subcellularLocation>
        <location evidence="9">Cytoplasm</location>
    </subcellularLocation>
</comment>
<evidence type="ECO:0000259" key="11">
    <source>
        <dbReference type="Pfam" id="PF01035"/>
    </source>
</evidence>
<dbReference type="Gene3D" id="1.10.10.10">
    <property type="entry name" value="Winged helix-like DNA-binding domain superfamily/Winged helix DNA-binding domain"/>
    <property type="match status" value="1"/>
</dbReference>
<keyword evidence="5 9" id="KW-0808">Transferase</keyword>
<keyword evidence="6 9" id="KW-0227">DNA damage</keyword>
<evidence type="ECO:0000313" key="13">
    <source>
        <dbReference type="EMBL" id="NYJ78274.1"/>
    </source>
</evidence>
<dbReference type="InterPro" id="IPR036631">
    <property type="entry name" value="MGMT_N_sf"/>
</dbReference>
<dbReference type="Proteomes" id="UP000535437">
    <property type="component" value="Unassembled WGS sequence"/>
</dbReference>
<protein>
    <recommendedName>
        <fullName evidence="9">Methylated-DNA--protein-cysteine methyltransferase</fullName>
        <ecNumber evidence="9">2.1.1.63</ecNumber>
    </recommendedName>
    <alternativeName>
        <fullName evidence="9">6-O-methylguanine-DNA methyltransferase</fullName>
        <shortName evidence="9">MGMT</shortName>
    </alternativeName>
    <alternativeName>
        <fullName evidence="9">O-6-methylguanine-DNA-alkyltransferase</fullName>
    </alternativeName>
</protein>
<evidence type="ECO:0000256" key="6">
    <source>
        <dbReference type="ARBA" id="ARBA00022763"/>
    </source>
</evidence>
<comment type="miscellaneous">
    <text evidence="9">This enzyme catalyzes only one turnover and therefore is not strictly catalytic. According to one definition, an enzyme is a biocatalyst that acts repeatedly and over many reaction cycles.</text>
</comment>
<feature type="region of interest" description="Disordered" evidence="10">
    <location>
        <begin position="173"/>
        <end position="208"/>
    </location>
</feature>
<dbReference type="GO" id="GO:0032259">
    <property type="term" value="P:methylation"/>
    <property type="evidence" value="ECO:0007669"/>
    <property type="project" value="UniProtKB-KW"/>
</dbReference>
<evidence type="ECO:0000259" key="12">
    <source>
        <dbReference type="Pfam" id="PF02870"/>
    </source>
</evidence>
<dbReference type="PANTHER" id="PTHR10815:SF5">
    <property type="entry name" value="METHYLATED-DNA--PROTEIN-CYSTEINE METHYLTRANSFERASE"/>
    <property type="match status" value="1"/>
</dbReference>
<dbReference type="InterPro" id="IPR023546">
    <property type="entry name" value="MGMT"/>
</dbReference>
<name>A0A7Z0K915_9MICC</name>
<comment type="catalytic activity">
    <reaction evidence="8 9">
        <text>a 6-O-methyl-2'-deoxyguanosine in DNA + L-cysteinyl-[protein] = S-methyl-L-cysteinyl-[protein] + a 2'-deoxyguanosine in DNA</text>
        <dbReference type="Rhea" id="RHEA:24000"/>
        <dbReference type="Rhea" id="RHEA-COMP:10131"/>
        <dbReference type="Rhea" id="RHEA-COMP:10132"/>
        <dbReference type="Rhea" id="RHEA-COMP:11367"/>
        <dbReference type="Rhea" id="RHEA-COMP:11368"/>
        <dbReference type="ChEBI" id="CHEBI:29950"/>
        <dbReference type="ChEBI" id="CHEBI:82612"/>
        <dbReference type="ChEBI" id="CHEBI:85445"/>
        <dbReference type="ChEBI" id="CHEBI:85448"/>
        <dbReference type="EC" id="2.1.1.63"/>
    </reaction>
</comment>
<evidence type="ECO:0000256" key="9">
    <source>
        <dbReference type="HAMAP-Rule" id="MF_00772"/>
    </source>
</evidence>
<sequence>MSSSHTTTPITTLSHSLSHSLIDSPVGQLALVTDGQALTGVYMQEHRHTTVKSWGERVGRREAADVVQCAGKQLDEYFTGERQDFDLPLAAVGTEFQRAVWAGLREIPYGETWTYGQLAAHLGRAGASRAVGLANGRNPISIIVPCHRVIGADGSMTGYGGGVPRKEQLLALERGGQLPLDPGGQSQTDDQLPIEWGIHDHSQPESAT</sequence>
<dbReference type="SUPFAM" id="SSF53155">
    <property type="entry name" value="Methylated DNA-protein cysteine methyltransferase domain"/>
    <property type="match status" value="1"/>
</dbReference>
<evidence type="ECO:0000256" key="3">
    <source>
        <dbReference type="ARBA" id="ARBA00022490"/>
    </source>
</evidence>
<dbReference type="PANTHER" id="PTHR10815">
    <property type="entry name" value="METHYLATED-DNA--PROTEIN-CYSTEINE METHYLTRANSFERASE"/>
    <property type="match status" value="1"/>
</dbReference>
<feature type="active site" description="Nucleophile; methyl group acceptor" evidence="9">
    <location>
        <position position="146"/>
    </location>
</feature>
<keyword evidence="3 9" id="KW-0963">Cytoplasm</keyword>
<comment type="caution">
    <text evidence="13">The sequence shown here is derived from an EMBL/GenBank/DDBJ whole genome shotgun (WGS) entry which is preliminary data.</text>
</comment>
<organism evidence="13 14">
    <name type="scientific">Nesterenkonia xinjiangensis</name>
    <dbReference type="NCBI Taxonomy" id="225327"/>
    <lineage>
        <taxon>Bacteria</taxon>
        <taxon>Bacillati</taxon>
        <taxon>Actinomycetota</taxon>
        <taxon>Actinomycetes</taxon>
        <taxon>Micrococcales</taxon>
        <taxon>Micrococcaceae</taxon>
        <taxon>Nesterenkonia</taxon>
    </lineage>
</organism>
<dbReference type="InterPro" id="IPR036217">
    <property type="entry name" value="MethylDNA_cys_MeTrfase_DNAb"/>
</dbReference>
<dbReference type="GO" id="GO:0005737">
    <property type="term" value="C:cytoplasm"/>
    <property type="evidence" value="ECO:0007669"/>
    <property type="project" value="UniProtKB-SubCell"/>
</dbReference>
<comment type="catalytic activity">
    <reaction evidence="1 9">
        <text>a 4-O-methyl-thymidine in DNA + L-cysteinyl-[protein] = a thymidine in DNA + S-methyl-L-cysteinyl-[protein]</text>
        <dbReference type="Rhea" id="RHEA:53428"/>
        <dbReference type="Rhea" id="RHEA-COMP:10131"/>
        <dbReference type="Rhea" id="RHEA-COMP:10132"/>
        <dbReference type="Rhea" id="RHEA-COMP:13555"/>
        <dbReference type="Rhea" id="RHEA-COMP:13556"/>
        <dbReference type="ChEBI" id="CHEBI:29950"/>
        <dbReference type="ChEBI" id="CHEBI:82612"/>
        <dbReference type="ChEBI" id="CHEBI:137386"/>
        <dbReference type="ChEBI" id="CHEBI:137387"/>
        <dbReference type="EC" id="2.1.1.63"/>
    </reaction>
</comment>
<keyword evidence="4 9" id="KW-0489">Methyltransferase</keyword>
<dbReference type="GO" id="GO:0006307">
    <property type="term" value="P:DNA alkylation repair"/>
    <property type="evidence" value="ECO:0007669"/>
    <property type="project" value="UniProtKB-UniRule"/>
</dbReference>
<reference evidence="13 14" key="1">
    <citation type="submission" date="2020-07" db="EMBL/GenBank/DDBJ databases">
        <title>Sequencing the genomes of 1000 actinobacteria strains.</title>
        <authorList>
            <person name="Klenk H.-P."/>
        </authorList>
    </citation>
    <scope>NUCLEOTIDE SEQUENCE [LARGE SCALE GENOMIC DNA]</scope>
    <source>
        <strain evidence="13 14">DSM 15475</strain>
    </source>
</reference>
<dbReference type="Gene3D" id="3.30.160.70">
    <property type="entry name" value="Methylated DNA-protein cysteine methyltransferase domain"/>
    <property type="match status" value="1"/>
</dbReference>
<keyword evidence="14" id="KW-1185">Reference proteome</keyword>
<feature type="compositionally biased region" description="Basic and acidic residues" evidence="10">
    <location>
        <begin position="197"/>
        <end position="208"/>
    </location>
</feature>
<evidence type="ECO:0000256" key="8">
    <source>
        <dbReference type="ARBA" id="ARBA00049348"/>
    </source>
</evidence>
<dbReference type="InterPro" id="IPR036388">
    <property type="entry name" value="WH-like_DNA-bd_sf"/>
</dbReference>
<evidence type="ECO:0000256" key="5">
    <source>
        <dbReference type="ARBA" id="ARBA00022679"/>
    </source>
</evidence>
<comment type="similarity">
    <text evidence="2 9">Belongs to the MGMT family.</text>
</comment>
<comment type="function">
    <text evidence="9">Involved in the cellular defense against the biological effects of O6-methylguanine (O6-MeG) and O4-methylthymine (O4-MeT) in DNA. Repairs the methylated nucleobase in DNA by stoichiometrically transferring the methyl group to a cysteine residue in the enzyme. This is a suicide reaction: the enzyme is irreversibly inactivated.</text>
</comment>
<dbReference type="AlphaFoldDB" id="A0A7Z0K915"/>